<feature type="signal peptide" evidence="10">
    <location>
        <begin position="1"/>
        <end position="23"/>
    </location>
</feature>
<feature type="compositionally biased region" description="Low complexity" evidence="12">
    <location>
        <begin position="479"/>
        <end position="488"/>
    </location>
</feature>
<dbReference type="PROSITE" id="PS51257">
    <property type="entry name" value="PROKAR_LIPOPROTEIN"/>
    <property type="match status" value="1"/>
</dbReference>
<reference evidence="13 14" key="1">
    <citation type="submission" date="2021-02" db="EMBL/GenBank/DDBJ databases">
        <authorList>
            <person name="Lee D.-H."/>
        </authorList>
    </citation>
    <scope>NUCLEOTIDE SEQUENCE [LARGE SCALE GENOMIC DNA]</scope>
    <source>
        <strain evidence="13 14">UL073</strain>
    </source>
</reference>
<organism evidence="13 14">
    <name type="scientific">Zestomonas insulae</name>
    <dbReference type="NCBI Taxonomy" id="2809017"/>
    <lineage>
        <taxon>Bacteria</taxon>
        <taxon>Pseudomonadati</taxon>
        <taxon>Pseudomonadota</taxon>
        <taxon>Gammaproteobacteria</taxon>
        <taxon>Pseudomonadales</taxon>
        <taxon>Pseudomonadaceae</taxon>
        <taxon>Zestomonas</taxon>
    </lineage>
</organism>
<keyword evidence="4 10" id="KW-0732">Signal</keyword>
<comment type="subcellular location">
    <subcellularLocation>
        <location evidence="10">Cell outer membrane</location>
        <topology evidence="10">Lipid-anchor</topology>
    </subcellularLocation>
</comment>
<dbReference type="Gene3D" id="1.20.1600.10">
    <property type="entry name" value="Outer membrane efflux proteins (OEP)"/>
    <property type="match status" value="1"/>
</dbReference>
<evidence type="ECO:0000256" key="5">
    <source>
        <dbReference type="ARBA" id="ARBA00023136"/>
    </source>
</evidence>
<evidence type="ECO:0000256" key="9">
    <source>
        <dbReference type="ARBA" id="ARBA00037313"/>
    </source>
</evidence>
<keyword evidence="3 10" id="KW-0812">Transmembrane</keyword>
<keyword evidence="6 10" id="KW-0564">Palmitate</keyword>
<evidence type="ECO:0000256" key="10">
    <source>
        <dbReference type="RuleBase" id="RU362097"/>
    </source>
</evidence>
<keyword evidence="14" id="KW-1185">Reference proteome</keyword>
<dbReference type="SUPFAM" id="SSF56954">
    <property type="entry name" value="Outer membrane efflux proteins (OEP)"/>
    <property type="match status" value="1"/>
</dbReference>
<evidence type="ECO:0000313" key="14">
    <source>
        <dbReference type="Proteomes" id="UP000717995"/>
    </source>
</evidence>
<dbReference type="NCBIfam" id="TIGR01845">
    <property type="entry name" value="outer_NodT"/>
    <property type="match status" value="1"/>
</dbReference>
<keyword evidence="5 10" id="KW-0472">Membrane</keyword>
<accession>A0ABS2IJ59</accession>
<comment type="function">
    <text evidence="9">Could be involved in resistance to puromycin, acriflavine and tetraphenylarsonium chloride.</text>
</comment>
<keyword evidence="2 10" id="KW-1134">Transmembrane beta strand</keyword>
<evidence type="ECO:0000256" key="3">
    <source>
        <dbReference type="ARBA" id="ARBA00022692"/>
    </source>
</evidence>
<dbReference type="InterPro" id="IPR010131">
    <property type="entry name" value="MdtP/NodT-like"/>
</dbReference>
<keyword evidence="7" id="KW-0998">Cell outer membrane</keyword>
<dbReference type="PANTHER" id="PTHR30203">
    <property type="entry name" value="OUTER MEMBRANE CATION EFFLUX PROTEIN"/>
    <property type="match status" value="1"/>
</dbReference>
<gene>
    <name evidence="13" type="ORF">JQX08_18915</name>
</gene>
<evidence type="ECO:0000256" key="2">
    <source>
        <dbReference type="ARBA" id="ARBA00022452"/>
    </source>
</evidence>
<dbReference type="Pfam" id="PF02321">
    <property type="entry name" value="OEP"/>
    <property type="match status" value="2"/>
</dbReference>
<evidence type="ECO:0000256" key="7">
    <source>
        <dbReference type="ARBA" id="ARBA00023237"/>
    </source>
</evidence>
<evidence type="ECO:0000256" key="1">
    <source>
        <dbReference type="ARBA" id="ARBA00007613"/>
    </source>
</evidence>
<dbReference type="InterPro" id="IPR003423">
    <property type="entry name" value="OMP_efflux"/>
</dbReference>
<comment type="caution">
    <text evidence="13">The sequence shown here is derived from an EMBL/GenBank/DDBJ whole genome shotgun (WGS) entry which is preliminary data.</text>
</comment>
<evidence type="ECO:0000256" key="12">
    <source>
        <dbReference type="SAM" id="MobiDB-lite"/>
    </source>
</evidence>
<sequence>MLRLLRPGFARASLFLVVSLLSACIDSHGIVPQSQRLAAQQLALGGAIAGARQAAGWPQAAWWQAFGDPQLDAWMATALADSPSLASATARLRQARAQAGVVEAAEAPQLDAALSMQRKRWPDDPFYGPGDLARSSSWNNTSQLGLRYDLDLWGRERSRSAQALSQAQVAVAEEQAARLELQGNLLRSYIGLALQFAEQDILRAELHQQEQLLQLAERRRRDGIGTGLEVSRAEAALPETERQLDALGEAIALSRHQLAALAGLGPGAGAALQRPRLNLQQPLGLPAHLPLALLGQRPDLVASRWQVAAAARGIEVAKADFYPNIDLLGGLGSAAVQGGSLDFLRYDKLTYGLGPALSLPLFDGGRRRGALGAASADYDLAVAHYNQTLLQAVRGVADALVRLHSLEQQAQLAARALDKAQRSCELALLAQRRGLSDFDAVLASQPLLFQRQRQQQRVRAAQLRAQTDLLLALGGGAQPSAGPAPAALTPVEPTLRLP</sequence>
<comment type="similarity">
    <text evidence="1 10">Belongs to the outer membrane factor (OMF) (TC 1.B.17) family.</text>
</comment>
<evidence type="ECO:0000256" key="4">
    <source>
        <dbReference type="ARBA" id="ARBA00022729"/>
    </source>
</evidence>
<feature type="region of interest" description="Disordered" evidence="12">
    <location>
        <begin position="479"/>
        <end position="498"/>
    </location>
</feature>
<keyword evidence="11" id="KW-0175">Coiled coil</keyword>
<evidence type="ECO:0000313" key="13">
    <source>
        <dbReference type="EMBL" id="MBM7062790.1"/>
    </source>
</evidence>
<dbReference type="Gene3D" id="2.20.200.10">
    <property type="entry name" value="Outer membrane efflux proteins (OEP)"/>
    <property type="match status" value="1"/>
</dbReference>
<dbReference type="Proteomes" id="UP000717995">
    <property type="component" value="Unassembled WGS sequence"/>
</dbReference>
<evidence type="ECO:0000256" key="11">
    <source>
        <dbReference type="SAM" id="Coils"/>
    </source>
</evidence>
<evidence type="ECO:0000256" key="8">
    <source>
        <dbReference type="ARBA" id="ARBA00023288"/>
    </source>
</evidence>
<evidence type="ECO:0000256" key="6">
    <source>
        <dbReference type="ARBA" id="ARBA00023139"/>
    </source>
</evidence>
<feature type="coiled-coil region" evidence="11">
    <location>
        <begin position="199"/>
        <end position="250"/>
    </location>
</feature>
<feature type="chain" id="PRO_5044956448" evidence="10">
    <location>
        <begin position="24"/>
        <end position="498"/>
    </location>
</feature>
<dbReference type="EMBL" id="JAFEUP010000006">
    <property type="protein sequence ID" value="MBM7062790.1"/>
    <property type="molecule type" value="Genomic_DNA"/>
</dbReference>
<protein>
    <submittedName>
        <fullName evidence="13">Efflux transporter outer membrane subunit</fullName>
    </submittedName>
</protein>
<keyword evidence="8 10" id="KW-0449">Lipoprotein</keyword>
<dbReference type="PANTHER" id="PTHR30203:SF20">
    <property type="entry name" value="MULTIDRUG RESISTANCE OUTER MEMBRANE PROTEIN MDTP-RELATED"/>
    <property type="match status" value="1"/>
</dbReference>
<name>A0ABS2IJ59_9GAMM</name>
<proteinExistence type="inferred from homology"/>
<dbReference type="RefSeq" id="WP_205349973.1">
    <property type="nucleotide sequence ID" value="NZ_JAFEUP010000006.1"/>
</dbReference>